<evidence type="ECO:0000313" key="2">
    <source>
        <dbReference type="Proteomes" id="UP001596445"/>
    </source>
</evidence>
<name>A0ABD5W1G2_9EURY</name>
<comment type="caution">
    <text evidence="1">The sequence shown here is derived from an EMBL/GenBank/DDBJ whole genome shotgun (WGS) entry which is preliminary data.</text>
</comment>
<keyword evidence="2" id="KW-1185">Reference proteome</keyword>
<gene>
    <name evidence="1" type="ORF">ACFQQG_14525</name>
</gene>
<evidence type="ECO:0000313" key="1">
    <source>
        <dbReference type="EMBL" id="MFC7059170.1"/>
    </source>
</evidence>
<organism evidence="1 2">
    <name type="scientific">Halovenus salina</name>
    <dbReference type="NCBI Taxonomy" id="1510225"/>
    <lineage>
        <taxon>Archaea</taxon>
        <taxon>Methanobacteriati</taxon>
        <taxon>Methanobacteriota</taxon>
        <taxon>Stenosarchaea group</taxon>
        <taxon>Halobacteria</taxon>
        <taxon>Halobacteriales</taxon>
        <taxon>Haloarculaceae</taxon>
        <taxon>Halovenus</taxon>
    </lineage>
</organism>
<dbReference type="AlphaFoldDB" id="A0ABD5W1G2"/>
<dbReference type="EMBL" id="JBHSZI010000001">
    <property type="protein sequence ID" value="MFC7059170.1"/>
    <property type="molecule type" value="Genomic_DNA"/>
</dbReference>
<proteinExistence type="predicted"/>
<reference evidence="1 2" key="1">
    <citation type="journal article" date="2019" name="Int. J. Syst. Evol. Microbiol.">
        <title>The Global Catalogue of Microorganisms (GCM) 10K type strain sequencing project: providing services to taxonomists for standard genome sequencing and annotation.</title>
        <authorList>
            <consortium name="The Broad Institute Genomics Platform"/>
            <consortium name="The Broad Institute Genome Sequencing Center for Infectious Disease"/>
            <person name="Wu L."/>
            <person name="Ma J."/>
        </authorList>
    </citation>
    <scope>NUCLEOTIDE SEQUENCE [LARGE SCALE GENOMIC DNA]</scope>
    <source>
        <strain evidence="1 2">JCM 30072</strain>
    </source>
</reference>
<dbReference type="Proteomes" id="UP001596445">
    <property type="component" value="Unassembled WGS sequence"/>
</dbReference>
<dbReference type="GeneID" id="76631275"/>
<protein>
    <submittedName>
        <fullName evidence="1">Uncharacterized protein</fullName>
    </submittedName>
</protein>
<accession>A0ABD5W1G2</accession>
<sequence>MSIHELRKDDNGESGSKTYVEFYSDADTEAQQEAYRLISRGGRLREGVEDINELYAQLAPLLADVLFEDDPVPLMEWLDLDEDDWDRYQDET</sequence>
<dbReference type="RefSeq" id="WP_267161911.1">
    <property type="nucleotide sequence ID" value="NZ_CP112972.1"/>
</dbReference>